<keyword evidence="1" id="KW-1133">Transmembrane helix</keyword>
<dbReference type="OrthoDB" id="414945at2759"/>
<evidence type="ECO:0000313" key="3">
    <source>
        <dbReference type="Proteomes" id="UP000237105"/>
    </source>
</evidence>
<reference evidence="3" key="1">
    <citation type="submission" date="2016-06" db="EMBL/GenBank/DDBJ databases">
        <title>Parallel loss of symbiosis genes in relatives of nitrogen-fixing non-legume Parasponia.</title>
        <authorList>
            <person name="Van Velzen R."/>
            <person name="Holmer R."/>
            <person name="Bu F."/>
            <person name="Rutten L."/>
            <person name="Van Zeijl A."/>
            <person name="Liu W."/>
            <person name="Santuari L."/>
            <person name="Cao Q."/>
            <person name="Sharma T."/>
            <person name="Shen D."/>
            <person name="Roswanjaya Y."/>
            <person name="Wardhani T."/>
            <person name="Kalhor M.S."/>
            <person name="Jansen J."/>
            <person name="Van den Hoogen J."/>
            <person name="Gungor B."/>
            <person name="Hartog M."/>
            <person name="Hontelez J."/>
            <person name="Verver J."/>
            <person name="Yang W.-C."/>
            <person name="Schijlen E."/>
            <person name="Repin R."/>
            <person name="Schilthuizen M."/>
            <person name="Schranz E."/>
            <person name="Heidstra R."/>
            <person name="Miyata K."/>
            <person name="Fedorova E."/>
            <person name="Kohlen W."/>
            <person name="Bisseling T."/>
            <person name="Smit S."/>
            <person name="Geurts R."/>
        </authorList>
    </citation>
    <scope>NUCLEOTIDE SEQUENCE [LARGE SCALE GENOMIC DNA]</scope>
    <source>
        <strain evidence="3">cv. WU1-14</strain>
    </source>
</reference>
<comment type="caution">
    <text evidence="2">The sequence shown here is derived from an EMBL/GenBank/DDBJ whole genome shotgun (WGS) entry which is preliminary data.</text>
</comment>
<sequence length="122" mass="14243">KQDIVSRSSTEAEYCAMASTTCEIVWLRWLFADMGVFLSRPTPLYCDNKSVIQIAHNLVFHEQTKYIKIDNHIVCHYYQIGTLILLFVSYTIQIADLFTKIHTTSRFRFLFNKLSILFIAVL</sequence>
<dbReference type="CDD" id="cd09272">
    <property type="entry name" value="RNase_HI_RT_Ty1"/>
    <property type="match status" value="1"/>
</dbReference>
<name>A0A2P5BL75_PARAD</name>
<dbReference type="EMBL" id="JXTB01000259">
    <property type="protein sequence ID" value="PON49541.1"/>
    <property type="molecule type" value="Genomic_DNA"/>
</dbReference>
<evidence type="ECO:0000313" key="2">
    <source>
        <dbReference type="EMBL" id="PON49541.1"/>
    </source>
</evidence>
<organism evidence="2 3">
    <name type="scientific">Parasponia andersonii</name>
    <name type="common">Sponia andersonii</name>
    <dbReference type="NCBI Taxonomy" id="3476"/>
    <lineage>
        <taxon>Eukaryota</taxon>
        <taxon>Viridiplantae</taxon>
        <taxon>Streptophyta</taxon>
        <taxon>Embryophyta</taxon>
        <taxon>Tracheophyta</taxon>
        <taxon>Spermatophyta</taxon>
        <taxon>Magnoliopsida</taxon>
        <taxon>eudicotyledons</taxon>
        <taxon>Gunneridae</taxon>
        <taxon>Pentapetalae</taxon>
        <taxon>rosids</taxon>
        <taxon>fabids</taxon>
        <taxon>Rosales</taxon>
        <taxon>Cannabaceae</taxon>
        <taxon>Parasponia</taxon>
    </lineage>
</organism>
<evidence type="ECO:0000256" key="1">
    <source>
        <dbReference type="SAM" id="Phobius"/>
    </source>
</evidence>
<protein>
    <submittedName>
        <fullName evidence="2">Uncharacterized protein</fullName>
    </submittedName>
</protein>
<keyword evidence="1" id="KW-0812">Transmembrane</keyword>
<dbReference type="STRING" id="3476.A0A2P5BL75"/>
<dbReference type="PANTHER" id="PTHR11439">
    <property type="entry name" value="GAG-POL-RELATED RETROTRANSPOSON"/>
    <property type="match status" value="1"/>
</dbReference>
<dbReference type="AlphaFoldDB" id="A0A2P5BL75"/>
<keyword evidence="3" id="KW-1185">Reference proteome</keyword>
<dbReference type="Proteomes" id="UP000237105">
    <property type="component" value="Unassembled WGS sequence"/>
</dbReference>
<feature type="non-terminal residue" evidence="2">
    <location>
        <position position="1"/>
    </location>
</feature>
<proteinExistence type="predicted"/>
<dbReference type="PANTHER" id="PTHR11439:SF461">
    <property type="entry name" value="OS10G0432200 PROTEIN"/>
    <property type="match status" value="1"/>
</dbReference>
<feature type="transmembrane region" description="Helical" evidence="1">
    <location>
        <begin position="77"/>
        <end position="98"/>
    </location>
</feature>
<accession>A0A2P5BL75</accession>
<gene>
    <name evidence="2" type="ORF">PanWU01x14_229530</name>
</gene>
<keyword evidence="1" id="KW-0472">Membrane</keyword>